<dbReference type="GO" id="GO:0071230">
    <property type="term" value="P:cellular response to amino acid stimulus"/>
    <property type="evidence" value="ECO:0007669"/>
    <property type="project" value="TreeGrafter"/>
</dbReference>
<dbReference type="PANTHER" id="PTHR12848">
    <property type="entry name" value="REGULATORY-ASSOCIATED PROTEIN OF MTOR"/>
    <property type="match status" value="1"/>
</dbReference>
<dbReference type="GO" id="GO:0030307">
    <property type="term" value="P:positive regulation of cell growth"/>
    <property type="evidence" value="ECO:0007669"/>
    <property type="project" value="TreeGrafter"/>
</dbReference>
<comment type="caution">
    <text evidence="3">The sequence shown here is derived from an EMBL/GenBank/DDBJ whole genome shotgun (WGS) entry which is preliminary data.</text>
</comment>
<dbReference type="Gene3D" id="1.25.10.10">
    <property type="entry name" value="Leucine-rich Repeat Variant"/>
    <property type="match status" value="1"/>
</dbReference>
<evidence type="ECO:0000256" key="1">
    <source>
        <dbReference type="SAM" id="MobiDB-lite"/>
    </source>
</evidence>
<name>A0AAD7H6S8_9AGAR</name>
<protein>
    <submittedName>
        <fullName evidence="3">Uncharacterized protein</fullName>
    </submittedName>
</protein>
<keyword evidence="4" id="KW-1185">Reference proteome</keyword>
<accession>A0AAD7H6S8</accession>
<organism evidence="3 4">
    <name type="scientific">Mycena metata</name>
    <dbReference type="NCBI Taxonomy" id="1033252"/>
    <lineage>
        <taxon>Eukaryota</taxon>
        <taxon>Fungi</taxon>
        <taxon>Dikarya</taxon>
        <taxon>Basidiomycota</taxon>
        <taxon>Agaricomycotina</taxon>
        <taxon>Agaricomycetes</taxon>
        <taxon>Agaricomycetidae</taxon>
        <taxon>Agaricales</taxon>
        <taxon>Marasmiineae</taxon>
        <taxon>Mycenaceae</taxon>
        <taxon>Mycena</taxon>
    </lineage>
</organism>
<gene>
    <name evidence="3" type="ORF">B0H16DRAFT_1478396</name>
</gene>
<feature type="chain" id="PRO_5042277075" evidence="2">
    <location>
        <begin position="25"/>
        <end position="809"/>
    </location>
</feature>
<dbReference type="EMBL" id="JARKIB010000335">
    <property type="protein sequence ID" value="KAJ7713817.1"/>
    <property type="molecule type" value="Genomic_DNA"/>
</dbReference>
<dbReference type="GO" id="GO:0005737">
    <property type="term" value="C:cytoplasm"/>
    <property type="evidence" value="ECO:0007669"/>
    <property type="project" value="TreeGrafter"/>
</dbReference>
<dbReference type="GO" id="GO:0009267">
    <property type="term" value="P:cellular response to starvation"/>
    <property type="evidence" value="ECO:0007669"/>
    <property type="project" value="TreeGrafter"/>
</dbReference>
<reference evidence="3" key="1">
    <citation type="submission" date="2023-03" db="EMBL/GenBank/DDBJ databases">
        <title>Massive genome expansion in bonnet fungi (Mycena s.s.) driven by repeated elements and novel gene families across ecological guilds.</title>
        <authorList>
            <consortium name="Lawrence Berkeley National Laboratory"/>
            <person name="Harder C.B."/>
            <person name="Miyauchi S."/>
            <person name="Viragh M."/>
            <person name="Kuo A."/>
            <person name="Thoen E."/>
            <person name="Andreopoulos B."/>
            <person name="Lu D."/>
            <person name="Skrede I."/>
            <person name="Drula E."/>
            <person name="Henrissat B."/>
            <person name="Morin E."/>
            <person name="Kohler A."/>
            <person name="Barry K."/>
            <person name="LaButti K."/>
            <person name="Morin E."/>
            <person name="Salamov A."/>
            <person name="Lipzen A."/>
            <person name="Mereny Z."/>
            <person name="Hegedus B."/>
            <person name="Baldrian P."/>
            <person name="Stursova M."/>
            <person name="Weitz H."/>
            <person name="Taylor A."/>
            <person name="Grigoriev I.V."/>
            <person name="Nagy L.G."/>
            <person name="Martin F."/>
            <person name="Kauserud H."/>
        </authorList>
    </citation>
    <scope>NUCLEOTIDE SEQUENCE</scope>
    <source>
        <strain evidence="3">CBHHK182m</strain>
    </source>
</reference>
<evidence type="ECO:0000313" key="4">
    <source>
        <dbReference type="Proteomes" id="UP001215598"/>
    </source>
</evidence>
<evidence type="ECO:0000256" key="2">
    <source>
        <dbReference type="SAM" id="SignalP"/>
    </source>
</evidence>
<dbReference type="Proteomes" id="UP001215598">
    <property type="component" value="Unassembled WGS sequence"/>
</dbReference>
<sequence length="809" mass="88365">MSEKRLTSSLPSSILLVLLQSSSCLEKPPQKNLHWNPGGENPRKKSGSKRAIASCSTRSRRVPPAIVDSGLQDLCILFASRPTLYALVESKSGWARVSRQLTRHESLNSGFAVALSGLAALLLMKEPRKAGTLSVRGTCTNAQYTFRIRVGRDTLFGTKSKAVCGRIEWDGYIYDDRLLSAFQCQRLVWQRKDFAGESQKMKREEMINSGTLLCTLRHHGGGLDGILSLSGKSKIEGLAGDGAAHAGPGLNTTVARGHALAGINSLPPTRNLPLPTLRNSTAISGRGLVIELGLSLLYDSAVAADDGRTRVYCFHDGLKSQRSPPGRLVLPPSTPSTLSAASIVFNTGQSRTFCQIPPPLISRAAGGYQQSEYEKQSDYRVEHRGRCRAGRATRTGACPPGCCADRPPLCHSAIFMTETIASFDLFGAIPRQRHCSFGVPNATIFFDPLIDTLGLDSHNTSAIILSYPTLHATAARLVNGWLETLHANPVTRAPPYPATSHRSSDSKYLKHPQYGGKLFFWRSSFHHGPRTSPSPSTFTRAHFIKDTEPTGTANSPRLTMTAVPHSARIHPNPYLPVTGNGRLDALEEHLELWSARSVRVCREFERALGNGARERVPSRPPASPRISSPSFFKSSYVNPIACGPASCSHTSYYRRRATTSAPSSSSLCSFILAAALRDYPPGQDACVHTRVFDYCYDKLDEPDFLLRQWSALCIAQVWDAHDENKVHGVDRGTQDQLIQLLSDDSVEVRCAALALGTFMGASRTDDMKRSTPLDTPSCVFKTSALITTEYADFRMPQIRSENEGRGGVL</sequence>
<dbReference type="SUPFAM" id="SSF48371">
    <property type="entry name" value="ARM repeat"/>
    <property type="match status" value="1"/>
</dbReference>
<dbReference type="GO" id="GO:0030674">
    <property type="term" value="F:protein-macromolecule adaptor activity"/>
    <property type="evidence" value="ECO:0007669"/>
    <property type="project" value="TreeGrafter"/>
</dbReference>
<feature type="region of interest" description="Disordered" evidence="1">
    <location>
        <begin position="28"/>
        <end position="51"/>
    </location>
</feature>
<dbReference type="InterPro" id="IPR011989">
    <property type="entry name" value="ARM-like"/>
</dbReference>
<dbReference type="GO" id="GO:0031931">
    <property type="term" value="C:TORC1 complex"/>
    <property type="evidence" value="ECO:0007669"/>
    <property type="project" value="InterPro"/>
</dbReference>
<keyword evidence="2" id="KW-0732">Signal</keyword>
<dbReference type="GO" id="GO:0031929">
    <property type="term" value="P:TOR signaling"/>
    <property type="evidence" value="ECO:0007669"/>
    <property type="project" value="InterPro"/>
</dbReference>
<dbReference type="PANTHER" id="PTHR12848:SF16">
    <property type="entry name" value="REGULATORY-ASSOCIATED PROTEIN OF MTOR"/>
    <property type="match status" value="1"/>
</dbReference>
<dbReference type="InterPro" id="IPR004083">
    <property type="entry name" value="Raptor"/>
</dbReference>
<evidence type="ECO:0000313" key="3">
    <source>
        <dbReference type="EMBL" id="KAJ7713817.1"/>
    </source>
</evidence>
<dbReference type="GO" id="GO:0010506">
    <property type="term" value="P:regulation of autophagy"/>
    <property type="evidence" value="ECO:0007669"/>
    <property type="project" value="TreeGrafter"/>
</dbReference>
<feature type="signal peptide" evidence="2">
    <location>
        <begin position="1"/>
        <end position="24"/>
    </location>
</feature>
<dbReference type="InterPro" id="IPR016024">
    <property type="entry name" value="ARM-type_fold"/>
</dbReference>
<proteinExistence type="predicted"/>
<dbReference type="AlphaFoldDB" id="A0AAD7H6S8"/>